<keyword evidence="2" id="KW-1185">Reference proteome</keyword>
<evidence type="ECO:0008006" key="3">
    <source>
        <dbReference type="Google" id="ProtNLM"/>
    </source>
</evidence>
<gene>
    <name evidence="1" type="ORF">J6I44_10415</name>
</gene>
<reference evidence="1 2" key="1">
    <citation type="submission" date="2021-03" db="EMBL/GenBank/DDBJ databases">
        <title>Aliifodinibius sp. nov., a new bacterium isolated from saline soil.</title>
        <authorList>
            <person name="Galisteo C."/>
            <person name="De La Haba R."/>
            <person name="Sanchez-Porro C."/>
            <person name="Ventosa A."/>
        </authorList>
    </citation>
    <scope>NUCLEOTIDE SEQUENCE [LARGE SCALE GENOMIC DNA]</scope>
    <source>
        <strain evidence="1 2">1BSP15-2V2</strain>
    </source>
</reference>
<name>A0ABT3PMU6_9BACT</name>
<dbReference type="Proteomes" id="UP001207918">
    <property type="component" value="Unassembled WGS sequence"/>
</dbReference>
<proteinExistence type="predicted"/>
<evidence type="ECO:0000313" key="1">
    <source>
        <dbReference type="EMBL" id="MCW9707272.1"/>
    </source>
</evidence>
<dbReference type="RefSeq" id="WP_265766032.1">
    <property type="nucleotide sequence ID" value="NZ_JAGGJA010000006.1"/>
</dbReference>
<dbReference type="EMBL" id="JAGGJA010000006">
    <property type="protein sequence ID" value="MCW9707272.1"/>
    <property type="molecule type" value="Genomic_DNA"/>
</dbReference>
<sequence>MEASYYIGINISKQRLDWQVNDNQNYSHKNGQAVNIPKGINKMIKIICAIWNSGELYDPNHTSRFDREKNAA</sequence>
<protein>
    <recommendedName>
        <fullName evidence="3">Transposase IS116/IS110/IS902 family protein</fullName>
    </recommendedName>
</protein>
<evidence type="ECO:0000313" key="2">
    <source>
        <dbReference type="Proteomes" id="UP001207918"/>
    </source>
</evidence>
<accession>A0ABT3PMU6</accession>
<organism evidence="1 2">
    <name type="scientific">Fodinibius salsisoli</name>
    <dbReference type="NCBI Taxonomy" id="2820877"/>
    <lineage>
        <taxon>Bacteria</taxon>
        <taxon>Pseudomonadati</taxon>
        <taxon>Balneolota</taxon>
        <taxon>Balneolia</taxon>
        <taxon>Balneolales</taxon>
        <taxon>Balneolaceae</taxon>
        <taxon>Fodinibius</taxon>
    </lineage>
</organism>
<comment type="caution">
    <text evidence="1">The sequence shown here is derived from an EMBL/GenBank/DDBJ whole genome shotgun (WGS) entry which is preliminary data.</text>
</comment>